<feature type="transmembrane region" description="Helical" evidence="9">
    <location>
        <begin position="66"/>
        <end position="86"/>
    </location>
</feature>
<feature type="transmembrane region" description="Helical" evidence="9">
    <location>
        <begin position="12"/>
        <end position="31"/>
    </location>
</feature>
<feature type="transmembrane region" description="Helical" evidence="9">
    <location>
        <begin position="151"/>
        <end position="174"/>
    </location>
</feature>
<dbReference type="PANTHER" id="PTHR21716">
    <property type="entry name" value="TRANSMEMBRANE PROTEIN"/>
    <property type="match status" value="1"/>
</dbReference>
<name>A0A5B8UB27_9ACTN</name>
<feature type="transmembrane region" description="Helical" evidence="9">
    <location>
        <begin position="239"/>
        <end position="267"/>
    </location>
</feature>
<feature type="region of interest" description="Disordered" evidence="8">
    <location>
        <begin position="353"/>
        <end position="383"/>
    </location>
</feature>
<comment type="subcellular location">
    <subcellularLocation>
        <location evidence="1">Cell membrane</location>
        <topology evidence="1">Multi-pass membrane protein</topology>
    </subcellularLocation>
</comment>
<evidence type="ECO:0000256" key="8">
    <source>
        <dbReference type="SAM" id="MobiDB-lite"/>
    </source>
</evidence>
<feature type="transmembrane region" description="Helical" evidence="9">
    <location>
        <begin position="202"/>
        <end position="227"/>
    </location>
</feature>
<dbReference type="GO" id="GO:0055085">
    <property type="term" value="P:transmembrane transport"/>
    <property type="evidence" value="ECO:0007669"/>
    <property type="project" value="TreeGrafter"/>
</dbReference>
<evidence type="ECO:0000256" key="7">
    <source>
        <dbReference type="ARBA" id="ARBA00023136"/>
    </source>
</evidence>
<feature type="compositionally biased region" description="Pro residues" evidence="8">
    <location>
        <begin position="358"/>
        <end position="368"/>
    </location>
</feature>
<gene>
    <name evidence="10" type="ORF">FSW04_23240</name>
</gene>
<evidence type="ECO:0000256" key="4">
    <source>
        <dbReference type="ARBA" id="ARBA00022475"/>
    </source>
</evidence>
<evidence type="ECO:0000313" key="11">
    <source>
        <dbReference type="Proteomes" id="UP000321805"/>
    </source>
</evidence>
<protein>
    <submittedName>
        <fullName evidence="10">AI-2E family transporter</fullName>
    </submittedName>
</protein>
<dbReference type="GO" id="GO:0005886">
    <property type="term" value="C:plasma membrane"/>
    <property type="evidence" value="ECO:0007669"/>
    <property type="project" value="UniProtKB-SubCell"/>
</dbReference>
<keyword evidence="7 9" id="KW-0472">Membrane</keyword>
<dbReference type="OrthoDB" id="5242074at2"/>
<dbReference type="Pfam" id="PF01594">
    <property type="entry name" value="AI-2E_transport"/>
    <property type="match status" value="1"/>
</dbReference>
<feature type="transmembrane region" description="Helical" evidence="9">
    <location>
        <begin position="306"/>
        <end position="332"/>
    </location>
</feature>
<evidence type="ECO:0000256" key="9">
    <source>
        <dbReference type="SAM" id="Phobius"/>
    </source>
</evidence>
<organism evidence="10 11">
    <name type="scientific">Baekduia soli</name>
    <dbReference type="NCBI Taxonomy" id="496014"/>
    <lineage>
        <taxon>Bacteria</taxon>
        <taxon>Bacillati</taxon>
        <taxon>Actinomycetota</taxon>
        <taxon>Thermoleophilia</taxon>
        <taxon>Solirubrobacterales</taxon>
        <taxon>Baekduiaceae</taxon>
        <taxon>Baekduia</taxon>
    </lineage>
</organism>
<keyword evidence="3" id="KW-0813">Transport</keyword>
<evidence type="ECO:0000256" key="2">
    <source>
        <dbReference type="ARBA" id="ARBA00009773"/>
    </source>
</evidence>
<dbReference type="KEGG" id="bsol:FSW04_23240"/>
<keyword evidence="5 9" id="KW-0812">Transmembrane</keyword>
<sequence>MPSRPAEMPIRSIARVVMIVVVAVLILYLIYLLRKPIGWVLTATFIAIALSGPVNRLGRHMRRGFAITVVYLGLILVPAGLTAIVVPPLVTQGTDLAQNLPQYANDIRDFVNKNERLRKLDDKYDITGSINKQADKLPARIGDAAKVLGDIGLGLVNSVFALVNILILSIFIVAGGRRWTDAALGLRPELERRRLRRVLDDTAAAVGGYVRGALTIALIAGVQAFIVMEILGVPFAAPLAVLAGLLSLIPLVGATVAAVIIGLVTLFNDFPTDTIIWAVWAIVYQQIENNVIQPQVQRRTVQVQPFIVLVAVLFGSTLIGILGAIVAIPLAASLQIVVREWWDWRQEVRLAQIRDPEGPQPPGPPGSAPPDDEGGTGIILPAT</sequence>
<dbReference type="Proteomes" id="UP000321805">
    <property type="component" value="Chromosome"/>
</dbReference>
<proteinExistence type="inferred from homology"/>
<keyword evidence="6 9" id="KW-1133">Transmembrane helix</keyword>
<dbReference type="AlphaFoldDB" id="A0A5B8UB27"/>
<comment type="similarity">
    <text evidence="2">Belongs to the autoinducer-2 exporter (AI-2E) (TC 2.A.86) family.</text>
</comment>
<keyword evidence="11" id="KW-1185">Reference proteome</keyword>
<evidence type="ECO:0000256" key="1">
    <source>
        <dbReference type="ARBA" id="ARBA00004651"/>
    </source>
</evidence>
<evidence type="ECO:0000256" key="3">
    <source>
        <dbReference type="ARBA" id="ARBA00022448"/>
    </source>
</evidence>
<evidence type="ECO:0000256" key="5">
    <source>
        <dbReference type="ARBA" id="ARBA00022692"/>
    </source>
</evidence>
<dbReference type="InterPro" id="IPR002549">
    <property type="entry name" value="AI-2E-like"/>
</dbReference>
<evidence type="ECO:0000313" key="10">
    <source>
        <dbReference type="EMBL" id="QEC50207.1"/>
    </source>
</evidence>
<dbReference type="PANTHER" id="PTHR21716:SF53">
    <property type="entry name" value="PERMEASE PERM-RELATED"/>
    <property type="match status" value="1"/>
</dbReference>
<keyword evidence="4" id="KW-1003">Cell membrane</keyword>
<feature type="transmembrane region" description="Helical" evidence="9">
    <location>
        <begin position="37"/>
        <end position="54"/>
    </location>
</feature>
<dbReference type="RefSeq" id="WP_146922593.1">
    <property type="nucleotide sequence ID" value="NZ_CP042430.1"/>
</dbReference>
<evidence type="ECO:0000256" key="6">
    <source>
        <dbReference type="ARBA" id="ARBA00022989"/>
    </source>
</evidence>
<reference evidence="10 11" key="1">
    <citation type="journal article" date="2018" name="J. Microbiol.">
        <title>Baekduia soli gen. nov., sp. nov., a novel bacterium isolated from the soil of Baekdu Mountain and proposal of a novel family name, Baekduiaceae fam. nov.</title>
        <authorList>
            <person name="An D.S."/>
            <person name="Siddiqi M.Z."/>
            <person name="Kim K.H."/>
            <person name="Yu H.S."/>
            <person name="Im W.T."/>
        </authorList>
    </citation>
    <scope>NUCLEOTIDE SEQUENCE [LARGE SCALE GENOMIC DNA]</scope>
    <source>
        <strain evidence="10 11">BR7-21</strain>
    </source>
</reference>
<dbReference type="EMBL" id="CP042430">
    <property type="protein sequence ID" value="QEC50207.1"/>
    <property type="molecule type" value="Genomic_DNA"/>
</dbReference>
<accession>A0A5B8UB27</accession>